<dbReference type="AlphaFoldDB" id="A0A3R9TKR1"/>
<evidence type="ECO:0000313" key="1">
    <source>
        <dbReference type="EMBL" id="RSR52276.1"/>
    </source>
</evidence>
<protein>
    <submittedName>
        <fullName evidence="1">Uncharacterized protein</fullName>
    </submittedName>
</protein>
<proteinExistence type="predicted"/>
<reference evidence="1 2" key="1">
    <citation type="submission" date="2018-10" db="EMBL/GenBank/DDBJ databases">
        <title>GWAS and RNA-Seq identify cryptic mechanisms of antimicrobial resistance in Acinetobacter baumannii.</title>
        <authorList>
            <person name="Sahl J.W."/>
        </authorList>
    </citation>
    <scope>NUCLEOTIDE SEQUENCE [LARGE SCALE GENOMIC DNA]</scope>
    <source>
        <strain evidence="1 2">TG28175</strain>
    </source>
</reference>
<organism evidence="1 2">
    <name type="scientific">Acinetobacter baumannii</name>
    <dbReference type="NCBI Taxonomy" id="470"/>
    <lineage>
        <taxon>Bacteria</taxon>
        <taxon>Pseudomonadati</taxon>
        <taxon>Pseudomonadota</taxon>
        <taxon>Gammaproteobacteria</taxon>
        <taxon>Moraxellales</taxon>
        <taxon>Moraxellaceae</taxon>
        <taxon>Acinetobacter</taxon>
        <taxon>Acinetobacter calcoaceticus/baumannii complex</taxon>
    </lineage>
</organism>
<dbReference type="EMBL" id="RFDI01000843">
    <property type="protein sequence ID" value="RSR52276.1"/>
    <property type="molecule type" value="Genomic_DNA"/>
</dbReference>
<sequence length="64" mass="8203">MFFIIFPYIANFLFFVKISKHFMHFYWFKFHILSLFYYHPNYYDPFFILNTKKMYQNISYSNIN</sequence>
<comment type="caution">
    <text evidence="1">The sequence shown here is derived from an EMBL/GenBank/DDBJ whole genome shotgun (WGS) entry which is preliminary data.</text>
</comment>
<accession>A0A3R9TKR1</accession>
<gene>
    <name evidence="1" type="ORF">EA686_15055</name>
</gene>
<name>A0A3R9TKR1_ACIBA</name>
<evidence type="ECO:0000313" key="2">
    <source>
        <dbReference type="Proteomes" id="UP000280073"/>
    </source>
</evidence>
<dbReference type="Proteomes" id="UP000280073">
    <property type="component" value="Unassembled WGS sequence"/>
</dbReference>